<dbReference type="Gene3D" id="3.40.190.170">
    <property type="entry name" value="Bacterial extracellular solute-binding protein, family 7"/>
    <property type="match status" value="1"/>
</dbReference>
<comment type="caution">
    <text evidence="6">The sequence shown here is derived from an EMBL/GenBank/DDBJ whole genome shotgun (WGS) entry which is preliminary data.</text>
</comment>
<dbReference type="PROSITE" id="PS51318">
    <property type="entry name" value="TAT"/>
    <property type="match status" value="1"/>
</dbReference>
<dbReference type="GO" id="GO:0046872">
    <property type="term" value="F:metal ion binding"/>
    <property type="evidence" value="ECO:0007669"/>
    <property type="project" value="UniProtKB-KW"/>
</dbReference>
<dbReference type="InterPro" id="IPR018389">
    <property type="entry name" value="DctP_fam"/>
</dbReference>
<evidence type="ECO:0000256" key="2">
    <source>
        <dbReference type="PIRSR" id="PIRSR039026-1"/>
    </source>
</evidence>
<proteinExistence type="predicted"/>
<protein>
    <submittedName>
        <fullName evidence="6">TRAP-type mannitol/chloroaromatic compound transport system substrate-binding protein</fullName>
    </submittedName>
</protein>
<feature type="region of interest" description="Disordered" evidence="4">
    <location>
        <begin position="1"/>
        <end position="20"/>
    </location>
</feature>
<feature type="compositionally biased region" description="Polar residues" evidence="4">
    <location>
        <begin position="1"/>
        <end position="10"/>
    </location>
</feature>
<dbReference type="InterPro" id="IPR006311">
    <property type="entry name" value="TAT_signal"/>
</dbReference>
<name>A0AAE3KAQ8_9GAMM</name>
<dbReference type="RefSeq" id="WP_253474953.1">
    <property type="nucleotide sequence ID" value="NZ_JALJXV010000002.1"/>
</dbReference>
<dbReference type="Gene3D" id="3.40.190.10">
    <property type="entry name" value="Periplasmic binding protein-like II"/>
    <property type="match status" value="1"/>
</dbReference>
<feature type="binding site" evidence="3">
    <location>
        <position position="241"/>
    </location>
    <ligand>
        <name>substrate</name>
    </ligand>
</feature>
<evidence type="ECO:0000313" key="7">
    <source>
        <dbReference type="Proteomes" id="UP001205843"/>
    </source>
</evidence>
<keyword evidence="5" id="KW-1133">Transmembrane helix</keyword>
<dbReference type="PANTHER" id="PTHR33376">
    <property type="match status" value="1"/>
</dbReference>
<keyword evidence="3" id="KW-0479">Metal-binding</keyword>
<feature type="binding site" evidence="2">
    <location>
        <position position="204"/>
    </location>
    <ligand>
        <name>substrate</name>
    </ligand>
</feature>
<dbReference type="PIRSF" id="PIRSF039026">
    <property type="entry name" value="SiaP"/>
    <property type="match status" value="1"/>
</dbReference>
<keyword evidence="7" id="KW-1185">Reference proteome</keyword>
<feature type="transmembrane region" description="Helical" evidence="5">
    <location>
        <begin position="30"/>
        <end position="51"/>
    </location>
</feature>
<evidence type="ECO:0000313" key="6">
    <source>
        <dbReference type="EMBL" id="MCP1673819.1"/>
    </source>
</evidence>
<evidence type="ECO:0000256" key="5">
    <source>
        <dbReference type="SAM" id="Phobius"/>
    </source>
</evidence>
<evidence type="ECO:0000256" key="3">
    <source>
        <dbReference type="PIRSR" id="PIRSR039026-2"/>
    </source>
</evidence>
<reference evidence="6" key="1">
    <citation type="submission" date="2022-03" db="EMBL/GenBank/DDBJ databases">
        <title>Genomic Encyclopedia of Type Strains, Phase III (KMG-III): the genomes of soil and plant-associated and newly described type strains.</title>
        <authorList>
            <person name="Whitman W."/>
        </authorList>
    </citation>
    <scope>NUCLEOTIDE SEQUENCE</scope>
    <source>
        <strain evidence="6">ANL 6-2</strain>
    </source>
</reference>
<gene>
    <name evidence="6" type="ORF">J2T57_000918</name>
</gene>
<dbReference type="CDD" id="cd13604">
    <property type="entry name" value="PBP2_TRAP_ketoacid_lactate_like"/>
    <property type="match status" value="1"/>
</dbReference>
<evidence type="ECO:0000256" key="1">
    <source>
        <dbReference type="ARBA" id="ARBA00022729"/>
    </source>
</evidence>
<keyword evidence="5" id="KW-0812">Transmembrane</keyword>
<feature type="binding site" evidence="3">
    <location>
        <position position="242"/>
    </location>
    <ligand>
        <name>Na(+)</name>
        <dbReference type="ChEBI" id="CHEBI:29101"/>
    </ligand>
</feature>
<evidence type="ECO:0000256" key="4">
    <source>
        <dbReference type="SAM" id="MobiDB-lite"/>
    </source>
</evidence>
<organism evidence="6 7">
    <name type="scientific">Natronocella acetinitrilica</name>
    <dbReference type="NCBI Taxonomy" id="414046"/>
    <lineage>
        <taxon>Bacteria</taxon>
        <taxon>Pseudomonadati</taxon>
        <taxon>Pseudomonadota</taxon>
        <taxon>Gammaproteobacteria</taxon>
        <taxon>Chromatiales</taxon>
        <taxon>Ectothiorhodospiraceae</taxon>
        <taxon>Natronocella</taxon>
    </lineage>
</organism>
<keyword evidence="5" id="KW-0472">Membrane</keyword>
<dbReference type="AlphaFoldDB" id="A0AAE3KAQ8"/>
<dbReference type="GO" id="GO:0031317">
    <property type="term" value="C:tripartite ATP-independent periplasmic transporter complex"/>
    <property type="evidence" value="ECO:0007669"/>
    <property type="project" value="InterPro"/>
</dbReference>
<keyword evidence="1" id="KW-0732">Signal</keyword>
<dbReference type="PANTHER" id="PTHR33376:SF5">
    <property type="entry name" value="EXTRACYTOPLASMIC SOLUTE RECEPTOR PROTEIN"/>
    <property type="match status" value="1"/>
</dbReference>
<dbReference type="GO" id="GO:0055085">
    <property type="term" value="P:transmembrane transport"/>
    <property type="evidence" value="ECO:0007669"/>
    <property type="project" value="InterPro"/>
</dbReference>
<dbReference type="InterPro" id="IPR026289">
    <property type="entry name" value="SBP_TakP-like"/>
</dbReference>
<dbReference type="InterPro" id="IPR038404">
    <property type="entry name" value="TRAP_DctP_sf"/>
</dbReference>
<dbReference type="EMBL" id="JALJXV010000002">
    <property type="protein sequence ID" value="MCP1673819.1"/>
    <property type="molecule type" value="Genomic_DNA"/>
</dbReference>
<sequence length="388" mass="43490">MHNSKGQVSENMLPEASSAENSVSLPRRKFLATAATTAAAGTAVAGFPYIASAQTPIRLRFQSTWPNTFIYHEVAEDWTRKVEEMTGGRLQIQMMSAGMVVPGLQVLDATMDGVLDGAHGIPGFWFGKNTAFGLYGAGPDFGMNSMQLLGWVEYGGGKELYREVQEAARVNVQSFLLGPVPPEPLGWFNREINQVSDLEGLRFRTAGLAVDMFNQLGMSTVQMAPADIVPALDRGVLDAAEFASATDDRVMGFPDVARYYYQRSYHMMNNPCEIMINRRRYDSLPDDIKVILNHAAHAASADMHWKNMHRMSQDYIEMQEEGVEMRRTPPAVLEAQLRAWDAVIEKHSAENEVFARVIESQKAWARRVVYWHNEVTPDQELAYNHYFG</sequence>
<dbReference type="Pfam" id="PF03480">
    <property type="entry name" value="DctP"/>
    <property type="match status" value="1"/>
</dbReference>
<accession>A0AAE3KAQ8</accession>
<dbReference type="Proteomes" id="UP001205843">
    <property type="component" value="Unassembled WGS sequence"/>
</dbReference>
<feature type="binding site" evidence="2">
    <location>
        <position position="183"/>
    </location>
    <ligand>
        <name>substrate</name>
    </ligand>
</feature>